<gene>
    <name evidence="1" type="ORF">GALMADRAFT_594299</name>
</gene>
<dbReference type="HOGENOM" id="CLU_2704966_0_0_1"/>
<protein>
    <submittedName>
        <fullName evidence="1">Uncharacterized protein</fullName>
    </submittedName>
</protein>
<proteinExistence type="predicted"/>
<dbReference type="EMBL" id="KL142384">
    <property type="protein sequence ID" value="KDR73928.1"/>
    <property type="molecule type" value="Genomic_DNA"/>
</dbReference>
<dbReference type="AlphaFoldDB" id="A0A067T4L3"/>
<sequence>MLNPHVDTHRNMSCTSITVDCEDLVGLSGFRQNDFVIAIMGPTGTGKSNVLMFLLFQVLMLTQRSSQAHRHFD</sequence>
<reference evidence="2" key="1">
    <citation type="journal article" date="2014" name="Proc. Natl. Acad. Sci. U.S.A.">
        <title>Extensive sampling of basidiomycete genomes demonstrates inadequacy of the white-rot/brown-rot paradigm for wood decay fungi.</title>
        <authorList>
            <person name="Riley R."/>
            <person name="Salamov A.A."/>
            <person name="Brown D.W."/>
            <person name="Nagy L.G."/>
            <person name="Floudas D."/>
            <person name="Held B.W."/>
            <person name="Levasseur A."/>
            <person name="Lombard V."/>
            <person name="Morin E."/>
            <person name="Otillar R."/>
            <person name="Lindquist E.A."/>
            <person name="Sun H."/>
            <person name="LaButti K.M."/>
            <person name="Schmutz J."/>
            <person name="Jabbour D."/>
            <person name="Luo H."/>
            <person name="Baker S.E."/>
            <person name="Pisabarro A.G."/>
            <person name="Walton J.D."/>
            <person name="Blanchette R.A."/>
            <person name="Henrissat B."/>
            <person name="Martin F."/>
            <person name="Cullen D."/>
            <person name="Hibbett D.S."/>
            <person name="Grigoriev I.V."/>
        </authorList>
    </citation>
    <scope>NUCLEOTIDE SEQUENCE [LARGE SCALE GENOMIC DNA]</scope>
    <source>
        <strain evidence="2">CBS 339.88</strain>
    </source>
</reference>
<keyword evidence="2" id="KW-1185">Reference proteome</keyword>
<organism evidence="1 2">
    <name type="scientific">Galerina marginata (strain CBS 339.88)</name>
    <dbReference type="NCBI Taxonomy" id="685588"/>
    <lineage>
        <taxon>Eukaryota</taxon>
        <taxon>Fungi</taxon>
        <taxon>Dikarya</taxon>
        <taxon>Basidiomycota</taxon>
        <taxon>Agaricomycotina</taxon>
        <taxon>Agaricomycetes</taxon>
        <taxon>Agaricomycetidae</taxon>
        <taxon>Agaricales</taxon>
        <taxon>Agaricineae</taxon>
        <taxon>Strophariaceae</taxon>
        <taxon>Galerina</taxon>
    </lineage>
</organism>
<accession>A0A067T4L3</accession>
<evidence type="ECO:0000313" key="2">
    <source>
        <dbReference type="Proteomes" id="UP000027222"/>
    </source>
</evidence>
<name>A0A067T4L3_GALM3</name>
<dbReference type="Proteomes" id="UP000027222">
    <property type="component" value="Unassembled WGS sequence"/>
</dbReference>
<evidence type="ECO:0000313" key="1">
    <source>
        <dbReference type="EMBL" id="KDR73928.1"/>
    </source>
</evidence>